<organism evidence="2">
    <name type="scientific">Klebsiella pneumoniae</name>
    <dbReference type="NCBI Taxonomy" id="573"/>
    <lineage>
        <taxon>Bacteria</taxon>
        <taxon>Pseudomonadati</taxon>
        <taxon>Pseudomonadota</taxon>
        <taxon>Gammaproteobacteria</taxon>
        <taxon>Enterobacterales</taxon>
        <taxon>Enterobacteriaceae</taxon>
        <taxon>Klebsiella/Raoultella group</taxon>
        <taxon>Klebsiella</taxon>
        <taxon>Klebsiella pneumoniae complex</taxon>
    </lineage>
</organism>
<dbReference type="Pfam" id="PF10109">
    <property type="entry name" value="Phage_TAC_7"/>
    <property type="match status" value="1"/>
</dbReference>
<sequence length="111" mass="11761">MAKVPRKKPEFVDTAGNEIDTDNPNVVTLDEPIKRAGQTIHKVTLIKPTAGTLRGVSLAALAQSEVDALIKVLPRMTYPALTTQELTAINAPDLMQLAGKVIGFLSPASVG</sequence>
<dbReference type="EMBL" id="SDCC01000002">
    <property type="protein sequence ID" value="TCX11676.1"/>
    <property type="molecule type" value="Genomic_DNA"/>
</dbReference>
<comment type="caution">
    <text evidence="2">The sequence shown here is derived from an EMBL/GenBank/DDBJ whole genome shotgun (WGS) entry which is preliminary data.</text>
</comment>
<dbReference type="RefSeq" id="WP_131957043.1">
    <property type="nucleotide sequence ID" value="NZ_VLSS01000034.1"/>
</dbReference>
<evidence type="ECO:0000256" key="1">
    <source>
        <dbReference type="SAM" id="MobiDB-lite"/>
    </source>
</evidence>
<feature type="region of interest" description="Disordered" evidence="1">
    <location>
        <begin position="1"/>
        <end position="23"/>
    </location>
</feature>
<reference evidence="2" key="1">
    <citation type="submission" date="2019-01" db="EMBL/GenBank/DDBJ databases">
        <authorList>
            <person name="Lista F."/>
            <person name="Anselmo A."/>
        </authorList>
    </citation>
    <scope>NUCLEOTIDE SEQUENCE</scope>
    <source>
        <strain evidence="2">20S</strain>
    </source>
</reference>
<dbReference type="InterPro" id="IPR019289">
    <property type="entry name" value="Phage_tail_E/E"/>
</dbReference>
<name>A0A483GQA3_KLEPN</name>
<accession>A0A483GQA3</accession>
<protein>
    <submittedName>
        <fullName evidence="2">Phage tail assembly protein</fullName>
    </submittedName>
</protein>
<dbReference type="AlphaFoldDB" id="A0A483GQA3"/>
<evidence type="ECO:0000313" key="2">
    <source>
        <dbReference type="EMBL" id="TCX11676.1"/>
    </source>
</evidence>
<proteinExistence type="predicted"/>
<gene>
    <name evidence="2" type="ORF">ETE86_03475</name>
</gene>